<name>A0AC61MXI6_9FIRM</name>
<sequence>MKKSVLLLLVVLLVCMFCYTMAEEDQGVKINKEHFPDSLFLKTVKKYDRDENGYLSAEEIENITVINLQGMDVETLKGIEFLTSLEVLNCEGNKLTELDLKTNKELTSLYCDNNKLTALNVKENTQLENLDCENNQLKKLDLTGNTALEMLKCGLNQLTELDLCQNTNLVTLYCQENNIKELDLSRNTELEEVNCRLNVLESLNVNQCSNLTELYCELGYIAELDVSQCAELEILICEWNQLKKLDVSQNTILKELYCGTNKLTELDISKNTELKTLSCYENTFRELDISGCPDLRILDCENCGLAELDISGCKVIVDMTENNKPKTIRESVAWSVRDEDWERVSALTVNWNTKIYKENGELVKSGLTEPEIRKETGPYDMNENGRLSKAAMEEAWTERNLAVEYTSAYPDVLNPSEKTLFDFFCSWSQNDANVLTESFIFAQKTGSEDVRTMVAELLELGTPVSYQINDVYGGDGYNSVYECTAEMAHIDGEHARYVQIEIGIKFGWMIGAQVISVKTVEAAEYNLNKKIYSLAPDAVIQDLLAAGLYDNRTDGELQPIGESSEAEGIRIELISGLLLDDKAWFFYSVEDVERKYGDCDLFAFPNTYIGDNDLGIHDTLYHDVQAHKSYHLVENHFKEKVDMNEREVTASTGYIEVQQNEWMDLSELLTQYVGEAENVTMVPSDVWYYDKDNEDRKLTEEEKKILDYNKPLDIQVTPDIMISGIGWIDGKLHVQIKGTNYDSSQIFADGVPTYYNDKSLSYSPLYWYKDHTTYVEYVLDYKPEDVEKLKLVLEVTVNRNDPYSDSYWTMEFPLSRICPDGKAEGEQQKPDF</sequence>
<protein>
    <submittedName>
        <fullName evidence="1">Leucine-rich repeat domain-containing protein</fullName>
    </submittedName>
</protein>
<proteinExistence type="predicted"/>
<dbReference type="Proteomes" id="UP000682782">
    <property type="component" value="Chromosome"/>
</dbReference>
<reference evidence="1" key="1">
    <citation type="submission" date="2021-01" db="EMBL/GenBank/DDBJ databases">
        <title>Complete genome sequence of Clostridiales bacterium R-7.</title>
        <authorList>
            <person name="Mahoney-Kurpe S.C."/>
            <person name="Palevich N."/>
            <person name="Koike S."/>
            <person name="Moon C.D."/>
            <person name="Attwood G.T."/>
        </authorList>
    </citation>
    <scope>NUCLEOTIDE SEQUENCE</scope>
    <source>
        <strain evidence="1">R-7</strain>
    </source>
</reference>
<dbReference type="EMBL" id="CP068393">
    <property type="protein sequence ID" value="QUC67674.1"/>
    <property type="molecule type" value="Genomic_DNA"/>
</dbReference>
<evidence type="ECO:0000313" key="1">
    <source>
        <dbReference type="EMBL" id="QUC67674.1"/>
    </source>
</evidence>
<organism evidence="1 2">
    <name type="scientific">Aristaeella hokkaidonensis</name>
    <dbReference type="NCBI Taxonomy" id="3046382"/>
    <lineage>
        <taxon>Bacteria</taxon>
        <taxon>Bacillati</taxon>
        <taxon>Bacillota</taxon>
        <taxon>Clostridia</taxon>
        <taxon>Eubacteriales</taxon>
        <taxon>Aristaeellaceae</taxon>
        <taxon>Aristaeella</taxon>
    </lineage>
</organism>
<gene>
    <name evidence="1" type="ORF">JYE49_02930</name>
</gene>
<evidence type="ECO:0000313" key="2">
    <source>
        <dbReference type="Proteomes" id="UP000682782"/>
    </source>
</evidence>
<accession>A0AC61MXI6</accession>
<keyword evidence="2" id="KW-1185">Reference proteome</keyword>